<evidence type="ECO:0000313" key="6">
    <source>
        <dbReference type="Proteomes" id="UP000651057"/>
    </source>
</evidence>
<reference evidence="5" key="1">
    <citation type="submission" date="2021-01" db="EMBL/GenBank/DDBJ databases">
        <authorList>
            <person name="Zhong Y.L."/>
        </authorList>
    </citation>
    <scope>NUCLEOTIDE SEQUENCE</scope>
    <source>
        <strain evidence="5">KCTC 23302</strain>
    </source>
</reference>
<dbReference type="SUPFAM" id="SSF48403">
    <property type="entry name" value="Ankyrin repeat"/>
    <property type="match status" value="1"/>
</dbReference>
<gene>
    <name evidence="5" type="ORF">JJQ60_07595</name>
</gene>
<evidence type="ECO:0000256" key="1">
    <source>
        <dbReference type="ARBA" id="ARBA00022737"/>
    </source>
</evidence>
<dbReference type="AlphaFoldDB" id="A0A937A2U9"/>
<keyword evidence="4" id="KW-0732">Signal</keyword>
<dbReference type="PROSITE" id="PS50297">
    <property type="entry name" value="ANK_REP_REGION"/>
    <property type="match status" value="1"/>
</dbReference>
<dbReference type="InterPro" id="IPR036770">
    <property type="entry name" value="Ankyrin_rpt-contain_sf"/>
</dbReference>
<dbReference type="RefSeq" id="WP_201918327.1">
    <property type="nucleotide sequence ID" value="NZ_BAABAX010000005.1"/>
</dbReference>
<comment type="caution">
    <text evidence="5">The sequence shown here is derived from an EMBL/GenBank/DDBJ whole genome shotgun (WGS) entry which is preliminary data.</text>
</comment>
<evidence type="ECO:0000256" key="2">
    <source>
        <dbReference type="ARBA" id="ARBA00023043"/>
    </source>
</evidence>
<sequence>MKKTLLFTLAIMLISSVSFATEISTTDYNQYSYDLITAQTSPFCMAIVKGDTETVKKLIELGSDVNKKSNGMTPLMFAARYNRVDIIKLLVEKGANIKTKNSKGYNAMKFAKLSNAKEAIALLEELS</sequence>
<dbReference type="InterPro" id="IPR002110">
    <property type="entry name" value="Ankyrin_rpt"/>
</dbReference>
<dbReference type="PANTHER" id="PTHR24171:SF9">
    <property type="entry name" value="ANKYRIN REPEAT DOMAIN-CONTAINING PROTEIN 39"/>
    <property type="match status" value="1"/>
</dbReference>
<dbReference type="EMBL" id="JAERQJ010000003">
    <property type="protein sequence ID" value="MBL0683374.1"/>
    <property type="molecule type" value="Genomic_DNA"/>
</dbReference>
<dbReference type="SMART" id="SM00248">
    <property type="entry name" value="ANK"/>
    <property type="match status" value="2"/>
</dbReference>
<feature type="signal peptide" evidence="4">
    <location>
        <begin position="1"/>
        <end position="20"/>
    </location>
</feature>
<evidence type="ECO:0000313" key="5">
    <source>
        <dbReference type="EMBL" id="MBL0683374.1"/>
    </source>
</evidence>
<feature type="chain" id="PRO_5036968352" evidence="4">
    <location>
        <begin position="21"/>
        <end position="127"/>
    </location>
</feature>
<evidence type="ECO:0000256" key="3">
    <source>
        <dbReference type="PROSITE-ProRule" id="PRU00023"/>
    </source>
</evidence>
<dbReference type="Gene3D" id="1.25.40.20">
    <property type="entry name" value="Ankyrin repeat-containing domain"/>
    <property type="match status" value="1"/>
</dbReference>
<accession>A0A937A2U9</accession>
<keyword evidence="2 3" id="KW-0040">ANK repeat</keyword>
<proteinExistence type="predicted"/>
<organism evidence="5 6">
    <name type="scientific">Aquimarina mytili</name>
    <dbReference type="NCBI Taxonomy" id="874423"/>
    <lineage>
        <taxon>Bacteria</taxon>
        <taxon>Pseudomonadati</taxon>
        <taxon>Bacteroidota</taxon>
        <taxon>Flavobacteriia</taxon>
        <taxon>Flavobacteriales</taxon>
        <taxon>Flavobacteriaceae</taxon>
        <taxon>Aquimarina</taxon>
    </lineage>
</organism>
<keyword evidence="1" id="KW-0677">Repeat</keyword>
<feature type="repeat" description="ANK" evidence="3">
    <location>
        <begin position="38"/>
        <end position="70"/>
    </location>
</feature>
<name>A0A937A2U9_9FLAO</name>
<dbReference type="Proteomes" id="UP000651057">
    <property type="component" value="Unassembled WGS sequence"/>
</dbReference>
<dbReference type="PANTHER" id="PTHR24171">
    <property type="entry name" value="ANKYRIN REPEAT DOMAIN-CONTAINING PROTEIN 39-RELATED"/>
    <property type="match status" value="1"/>
</dbReference>
<dbReference type="Pfam" id="PF12796">
    <property type="entry name" value="Ank_2"/>
    <property type="match status" value="1"/>
</dbReference>
<keyword evidence="6" id="KW-1185">Reference proteome</keyword>
<dbReference type="PROSITE" id="PS50088">
    <property type="entry name" value="ANK_REPEAT"/>
    <property type="match status" value="2"/>
</dbReference>
<protein>
    <submittedName>
        <fullName evidence="5">Ankyrin repeat domain-containing protein</fullName>
    </submittedName>
</protein>
<feature type="repeat" description="ANK" evidence="3">
    <location>
        <begin position="70"/>
        <end position="102"/>
    </location>
</feature>
<evidence type="ECO:0000256" key="4">
    <source>
        <dbReference type="SAM" id="SignalP"/>
    </source>
</evidence>